<accession>A0A8I0AFY8</accession>
<evidence type="ECO:0000313" key="1">
    <source>
        <dbReference type="EMBL" id="MBC5649574.1"/>
    </source>
</evidence>
<sequence length="101" mass="11462">MINGRNRIKAFLLDEINRKAGSGEIEGEMRSWSDAKQLKCLPYGETRQIYKYTVAPEREDIVGAKIANANWGCLVELTFVGKNRVQDIEVISDIFADQIEL</sequence>
<comment type="caution">
    <text evidence="1">The sequence shown here is derived from an EMBL/GenBank/DDBJ whole genome shotgun (WGS) entry which is preliminary data.</text>
</comment>
<protein>
    <submittedName>
        <fullName evidence="1">Uncharacterized protein</fullName>
    </submittedName>
</protein>
<dbReference type="RefSeq" id="WP_186900667.1">
    <property type="nucleotide sequence ID" value="NZ_JACOOT010000002.1"/>
</dbReference>
<keyword evidence="2" id="KW-1185">Reference proteome</keyword>
<dbReference type="AlphaFoldDB" id="A0A8I0AFY8"/>
<gene>
    <name evidence="1" type="ORF">H8S54_00160</name>
</gene>
<dbReference type="Proteomes" id="UP000652847">
    <property type="component" value="Unassembled WGS sequence"/>
</dbReference>
<organism evidence="1 2">
    <name type="scientific">Blautia segnis</name>
    <dbReference type="NCBI Taxonomy" id="2763030"/>
    <lineage>
        <taxon>Bacteria</taxon>
        <taxon>Bacillati</taxon>
        <taxon>Bacillota</taxon>
        <taxon>Clostridia</taxon>
        <taxon>Lachnospirales</taxon>
        <taxon>Lachnospiraceae</taxon>
        <taxon>Blautia</taxon>
    </lineage>
</organism>
<reference evidence="1 2" key="1">
    <citation type="submission" date="2020-08" db="EMBL/GenBank/DDBJ databases">
        <title>Genome public.</title>
        <authorList>
            <person name="Liu C."/>
            <person name="Sun Q."/>
        </authorList>
    </citation>
    <scope>NUCLEOTIDE SEQUENCE [LARGE SCALE GENOMIC DNA]</scope>
    <source>
        <strain evidence="1 2">BX17</strain>
    </source>
</reference>
<dbReference type="EMBL" id="JACOOT010000002">
    <property type="protein sequence ID" value="MBC5649574.1"/>
    <property type="molecule type" value="Genomic_DNA"/>
</dbReference>
<name>A0A8I0AFY8_9FIRM</name>
<proteinExistence type="predicted"/>
<evidence type="ECO:0000313" key="2">
    <source>
        <dbReference type="Proteomes" id="UP000652847"/>
    </source>
</evidence>